<evidence type="ECO:0000313" key="2">
    <source>
        <dbReference type="Proteomes" id="UP000077857"/>
    </source>
</evidence>
<comment type="caution">
    <text evidence="1">The sequence shown here is derived from an EMBL/GenBank/DDBJ whole genome shotgun (WGS) entry which is preliminary data.</text>
</comment>
<evidence type="ECO:0000313" key="1">
    <source>
        <dbReference type="EMBL" id="OAI12241.1"/>
    </source>
</evidence>
<evidence type="ECO:0008006" key="3">
    <source>
        <dbReference type="Google" id="ProtNLM"/>
    </source>
</evidence>
<dbReference type="AlphaFoldDB" id="A0A177N309"/>
<reference evidence="1 2" key="1">
    <citation type="submission" date="2016-03" db="EMBL/GenBank/DDBJ databases">
        <authorList>
            <person name="Ploux O."/>
        </authorList>
    </citation>
    <scope>NUCLEOTIDE SEQUENCE [LARGE SCALE GENOMIC DNA]</scope>
    <source>
        <strain evidence="1 2">R-45378</strain>
    </source>
</reference>
<dbReference type="OrthoDB" id="5572624at2"/>
<protein>
    <recommendedName>
        <fullName evidence="3">Lipoprotein</fullName>
    </recommendedName>
</protein>
<accession>A0A177N309</accession>
<dbReference type="Proteomes" id="UP000077857">
    <property type="component" value="Unassembled WGS sequence"/>
</dbReference>
<dbReference type="EMBL" id="LUUJ01000110">
    <property type="protein sequence ID" value="OAI12241.1"/>
    <property type="molecule type" value="Genomic_DNA"/>
</dbReference>
<proteinExistence type="predicted"/>
<sequence length="207" mass="22731">MPSIFCRPLRVTVAAICIGLSGCAYITEGTKLGPISPSANHMKPMVEHTVGDFAFTLEGGKMVTSNLAGTLINQSVMDAWQDKGYIRDHEAVEPGEFTGKADYELTLSGSQYGDSSIGMQILSGLTLTLIPYTVTQNYDIQYTLADLKTGKKYTGSIEEANKGYVELFMLFALPFSKQNQDAMFERIGDHLYDQLYRNGAFQAAPVR</sequence>
<dbReference type="PROSITE" id="PS51257">
    <property type="entry name" value="PROKAR_LIPOPROTEIN"/>
    <property type="match status" value="1"/>
</dbReference>
<dbReference type="RefSeq" id="WP_064041819.1">
    <property type="nucleotide sequence ID" value="NZ_LUUJ01000110.1"/>
</dbReference>
<name>A0A177N309_9GAMM</name>
<organism evidence="1 2">
    <name type="scientific">Methylomonas koyamae</name>
    <dbReference type="NCBI Taxonomy" id="702114"/>
    <lineage>
        <taxon>Bacteria</taxon>
        <taxon>Pseudomonadati</taxon>
        <taxon>Pseudomonadota</taxon>
        <taxon>Gammaproteobacteria</taxon>
        <taxon>Methylococcales</taxon>
        <taxon>Methylococcaceae</taxon>
        <taxon>Methylomonas</taxon>
    </lineage>
</organism>
<gene>
    <name evidence="1" type="ORF">A1507_01730</name>
</gene>